<sequence>MQAANLTGNFGTVASGLSLEEAIEGVDIQGNQLETWERWQRGLVGGAGSYVGLHGLGVPLPNPNLGIPRNPFGSPGVTKNPNTRLANVHDGDTVTMIEDPLNPGRYIPQFKTPTGGASTPPSNKGGAIVPARNTSVNTDLSVPSSQQGGAIASGGMKPIAPIKALPPVSGTITTPGQIVPPNLRKLIPQINTPPTGTSTTSSSQSGAIKALPPARETNITGGQIVPQNLGSSSAPTPGHLEGQRDYQVFDPTNRERTITDIDHFEGNTLWEEKSATDAINRINGADLTPGWVQKNVTAKFDKILEARQYIPGYENAEIGFHFTKPGANPTFKAAVEVMYGHWGGFGGAWSRVDKLERHNCLQIYFSMNRYLDLRPLTGMNENFLPLEQDPALPVVYTFRDACEQLQAEVAFLDTRAHYGDEVWENRGGSRDWIIKKYSILLDFDINGLADERFGLLYLNDYMSDQWDSDPMRDERDAIPLSQGRLVFAGRGWARLA</sequence>
<feature type="compositionally biased region" description="Polar residues" evidence="1">
    <location>
        <begin position="217"/>
        <end position="235"/>
    </location>
</feature>
<dbReference type="KEGG" id="csg:Cylst_4630"/>
<organism evidence="2 3">
    <name type="scientific">Cylindrospermum stagnale PCC 7417</name>
    <dbReference type="NCBI Taxonomy" id="56107"/>
    <lineage>
        <taxon>Bacteria</taxon>
        <taxon>Bacillati</taxon>
        <taxon>Cyanobacteriota</taxon>
        <taxon>Cyanophyceae</taxon>
        <taxon>Nostocales</taxon>
        <taxon>Nostocaceae</taxon>
        <taxon>Cylindrospermum</taxon>
    </lineage>
</organism>
<accession>K9X234</accession>
<evidence type="ECO:0000256" key="1">
    <source>
        <dbReference type="SAM" id="MobiDB-lite"/>
    </source>
</evidence>
<dbReference type="EMBL" id="CP003642">
    <property type="protein sequence ID" value="AFZ26700.1"/>
    <property type="molecule type" value="Genomic_DNA"/>
</dbReference>
<feature type="region of interest" description="Disordered" evidence="1">
    <location>
        <begin position="189"/>
        <end position="242"/>
    </location>
</feature>
<feature type="compositionally biased region" description="Low complexity" evidence="1">
    <location>
        <begin position="192"/>
        <end position="206"/>
    </location>
</feature>
<dbReference type="STRING" id="56107.Cylst_4630"/>
<protein>
    <submittedName>
        <fullName evidence="2">Uncharacterized protein</fullName>
    </submittedName>
</protein>
<gene>
    <name evidence="2" type="ORF">Cylst_4630</name>
</gene>
<evidence type="ECO:0000313" key="3">
    <source>
        <dbReference type="Proteomes" id="UP000010475"/>
    </source>
</evidence>
<dbReference type="Proteomes" id="UP000010475">
    <property type="component" value="Chromosome"/>
</dbReference>
<evidence type="ECO:0000313" key="2">
    <source>
        <dbReference type="EMBL" id="AFZ26700.1"/>
    </source>
</evidence>
<proteinExistence type="predicted"/>
<dbReference type="AlphaFoldDB" id="K9X234"/>
<dbReference type="HOGENOM" id="CLU_549488_0_0_3"/>
<dbReference type="eggNOG" id="ENOG5030MW3">
    <property type="taxonomic scope" value="Bacteria"/>
</dbReference>
<keyword evidence="3" id="KW-1185">Reference proteome</keyword>
<reference evidence="2 3" key="1">
    <citation type="submission" date="2012-06" db="EMBL/GenBank/DDBJ databases">
        <title>Finished chromosome of genome of Cylindrospermum stagnale PCC 7417.</title>
        <authorList>
            <consortium name="US DOE Joint Genome Institute"/>
            <person name="Gugger M."/>
            <person name="Coursin T."/>
            <person name="Rippka R."/>
            <person name="Tandeau De Marsac N."/>
            <person name="Huntemann M."/>
            <person name="Wei C.-L."/>
            <person name="Han J."/>
            <person name="Detter J.C."/>
            <person name="Han C."/>
            <person name="Tapia R."/>
            <person name="Chen A."/>
            <person name="Kyrpides N."/>
            <person name="Mavromatis K."/>
            <person name="Markowitz V."/>
            <person name="Szeto E."/>
            <person name="Ivanova N."/>
            <person name="Pagani I."/>
            <person name="Pati A."/>
            <person name="Goodwin L."/>
            <person name="Nordberg H.P."/>
            <person name="Cantor M.N."/>
            <person name="Hua S.X."/>
            <person name="Woyke T."/>
            <person name="Kerfeld C.A."/>
        </authorList>
    </citation>
    <scope>NUCLEOTIDE SEQUENCE [LARGE SCALE GENOMIC DNA]</scope>
    <source>
        <strain evidence="2 3">PCC 7417</strain>
    </source>
</reference>
<dbReference type="OrthoDB" id="488500at2"/>
<dbReference type="RefSeq" id="WP_015209938.1">
    <property type="nucleotide sequence ID" value="NC_019757.1"/>
</dbReference>
<name>K9X234_9NOST</name>